<evidence type="ECO:0000259" key="1">
    <source>
        <dbReference type="Pfam" id="PF08378"/>
    </source>
</evidence>
<accession>A0ABU8NAB7</accession>
<proteinExistence type="predicted"/>
<gene>
    <name evidence="2" type="ORF">WCD41_19235</name>
</gene>
<evidence type="ECO:0000313" key="3">
    <source>
        <dbReference type="Proteomes" id="UP001370100"/>
    </source>
</evidence>
<dbReference type="EMBL" id="JBBEGL010000005">
    <property type="protein sequence ID" value="MEJ2888601.1"/>
    <property type="molecule type" value="Genomic_DNA"/>
</dbReference>
<sequence>MPARRKRRPGSDRLYVTSAEGLPLGHLDLVSRVAHDVPAGYRERFTHEANAWLWENNLPPMASPDEIAPPAALGAGAAPPEGGWDPGWEDLALHRPGHGLIEEAATARAERGPEADRPARLRADGQHAVAEAVAKLTRPPTLRRGRGARWRILHSVPMAFAEAPGDAAQRSSTPGLVTLDHVLIGPPGLFVIEVVNIPGGRVVVEDQHLDLAGSSLDLDRHRRIGLEVADRVSVALARAVGATETLDPPAVHPMVAVVGAILSGGGRPRGVTVTRLGPMPRLLTAFGTPQSDQAVEQIHDVARRSVTWRP</sequence>
<protein>
    <submittedName>
        <fullName evidence="2">Nuclease-related domain-containing protein</fullName>
    </submittedName>
</protein>
<comment type="caution">
    <text evidence="2">The sequence shown here is derived from an EMBL/GenBank/DDBJ whole genome shotgun (WGS) entry which is preliminary data.</text>
</comment>
<dbReference type="Pfam" id="PF08378">
    <property type="entry name" value="NERD"/>
    <property type="match status" value="1"/>
</dbReference>
<dbReference type="Proteomes" id="UP001370100">
    <property type="component" value="Unassembled WGS sequence"/>
</dbReference>
<evidence type="ECO:0000313" key="2">
    <source>
        <dbReference type="EMBL" id="MEJ2888601.1"/>
    </source>
</evidence>
<name>A0ABU8NAB7_9PSEU</name>
<reference evidence="2 3" key="1">
    <citation type="submission" date="2024-03" db="EMBL/GenBank/DDBJ databases">
        <title>Actinomycetospora sp. OC33-EN06, a novel actinomycete isolated from wild orchid (Aerides multiflora).</title>
        <authorList>
            <person name="Suriyachadkun C."/>
        </authorList>
    </citation>
    <scope>NUCLEOTIDE SEQUENCE [LARGE SCALE GENOMIC DNA]</scope>
    <source>
        <strain evidence="2 3">OC33-EN06</strain>
    </source>
</reference>
<keyword evidence="3" id="KW-1185">Reference proteome</keyword>
<dbReference type="RefSeq" id="WP_337715315.1">
    <property type="nucleotide sequence ID" value="NZ_JBBEGL010000005.1"/>
</dbReference>
<organism evidence="2 3">
    <name type="scientific">Actinomycetospora aeridis</name>
    <dbReference type="NCBI Taxonomy" id="3129231"/>
    <lineage>
        <taxon>Bacteria</taxon>
        <taxon>Bacillati</taxon>
        <taxon>Actinomycetota</taxon>
        <taxon>Actinomycetes</taxon>
        <taxon>Pseudonocardiales</taxon>
        <taxon>Pseudonocardiaceae</taxon>
        <taxon>Actinomycetospora</taxon>
    </lineage>
</organism>
<feature type="domain" description="NERD" evidence="1">
    <location>
        <begin position="145"/>
        <end position="206"/>
    </location>
</feature>
<dbReference type="InterPro" id="IPR011528">
    <property type="entry name" value="NERD"/>
</dbReference>